<sequence length="148" mass="16789">MGFKRLFKRTKSKTSPAENTGSIKINEVPRKNTIYLTPSPETEFTNTPRCLRELKKLADSNTTHNFFKKQSIHDISMHSTSANTRGRHEQAASLELNNPLKPTDAVFIQPFLDEPPLHQRFYKELVNLEIGGPKSVDYFRGSGTLDIA</sequence>
<protein>
    <submittedName>
        <fullName evidence="2">Uncharacterized protein</fullName>
    </submittedName>
</protein>
<evidence type="ECO:0000256" key="1">
    <source>
        <dbReference type="SAM" id="MobiDB-lite"/>
    </source>
</evidence>
<dbReference type="AlphaFoldDB" id="A0A976MCL6"/>
<dbReference type="Proteomes" id="UP000244811">
    <property type="component" value="Chromosome 1"/>
</dbReference>
<organism evidence="2 3">
    <name type="scientific">Theileria orientalis</name>
    <dbReference type="NCBI Taxonomy" id="68886"/>
    <lineage>
        <taxon>Eukaryota</taxon>
        <taxon>Sar</taxon>
        <taxon>Alveolata</taxon>
        <taxon>Apicomplexa</taxon>
        <taxon>Aconoidasida</taxon>
        <taxon>Piroplasmida</taxon>
        <taxon>Theileriidae</taxon>
        <taxon>Theileria</taxon>
    </lineage>
</organism>
<accession>A0A976MCL6</accession>
<evidence type="ECO:0000313" key="3">
    <source>
        <dbReference type="Proteomes" id="UP000244811"/>
    </source>
</evidence>
<dbReference type="EMBL" id="CP056069">
    <property type="protein sequence ID" value="UKK00656.1"/>
    <property type="molecule type" value="Genomic_DNA"/>
</dbReference>
<reference evidence="2" key="1">
    <citation type="submission" date="2022-07" db="EMBL/GenBank/DDBJ databases">
        <title>Evaluation of T. orientalis genome assembly methods using nanopore sequencing and analysis of variation between genomes.</title>
        <authorList>
            <person name="Yam J."/>
            <person name="Micallef M.L."/>
            <person name="Liu M."/>
            <person name="Djordjevic S.P."/>
            <person name="Bogema D.R."/>
            <person name="Jenkins C."/>
        </authorList>
    </citation>
    <scope>NUCLEOTIDE SEQUENCE</scope>
    <source>
        <strain evidence="2">Goon Nure</strain>
    </source>
</reference>
<feature type="compositionally biased region" description="Polar residues" evidence="1">
    <location>
        <begin position="13"/>
        <end position="23"/>
    </location>
</feature>
<feature type="region of interest" description="Disordered" evidence="1">
    <location>
        <begin position="1"/>
        <end position="25"/>
    </location>
</feature>
<feature type="compositionally biased region" description="Basic residues" evidence="1">
    <location>
        <begin position="1"/>
        <end position="12"/>
    </location>
</feature>
<name>A0A976MCL6_THEOR</name>
<gene>
    <name evidence="2" type="ORF">MACK_000730</name>
</gene>
<evidence type="ECO:0000313" key="2">
    <source>
        <dbReference type="EMBL" id="UKK00656.1"/>
    </source>
</evidence>
<proteinExistence type="predicted"/>